<dbReference type="EMBL" id="GECU01022151">
    <property type="protein sequence ID" value="JAS85555.1"/>
    <property type="molecule type" value="Transcribed_RNA"/>
</dbReference>
<evidence type="ECO:0000256" key="1">
    <source>
        <dbReference type="SAM" id="MobiDB-lite"/>
    </source>
</evidence>
<gene>
    <name evidence="2" type="ORF">g.2949</name>
</gene>
<proteinExistence type="predicted"/>
<protein>
    <submittedName>
        <fullName evidence="2">Uncharacterized protein</fullName>
    </submittedName>
</protein>
<feature type="compositionally biased region" description="Polar residues" evidence="1">
    <location>
        <begin position="12"/>
        <end position="24"/>
    </location>
</feature>
<evidence type="ECO:0000313" key="2">
    <source>
        <dbReference type="EMBL" id="JAS85555.1"/>
    </source>
</evidence>
<sequence length="162" mass="17928">MYTPSSPPLPIGSSNVNQQAEASNSEAIGQHYSVDVRPIRLNHTVDIANQHRRYPPTQINHQIGYLNQPGTPPLLVFNQINKVLVTSINLLFNQMNQVVTSIIPVFKQISKAVTSANPVFNRISKVVTLTILVHSLNPTSKVVISSNPVFHQINKEVTSTTR</sequence>
<organism evidence="2">
    <name type="scientific">Homalodisca liturata</name>
    <dbReference type="NCBI Taxonomy" id="320908"/>
    <lineage>
        <taxon>Eukaryota</taxon>
        <taxon>Metazoa</taxon>
        <taxon>Ecdysozoa</taxon>
        <taxon>Arthropoda</taxon>
        <taxon>Hexapoda</taxon>
        <taxon>Insecta</taxon>
        <taxon>Pterygota</taxon>
        <taxon>Neoptera</taxon>
        <taxon>Paraneoptera</taxon>
        <taxon>Hemiptera</taxon>
        <taxon>Auchenorrhyncha</taxon>
        <taxon>Membracoidea</taxon>
        <taxon>Cicadellidae</taxon>
        <taxon>Cicadellinae</taxon>
        <taxon>Proconiini</taxon>
        <taxon>Homalodisca</taxon>
    </lineage>
</organism>
<dbReference type="AlphaFoldDB" id="A0A1B6IF50"/>
<feature type="compositionally biased region" description="Pro residues" evidence="1">
    <location>
        <begin position="1"/>
        <end position="10"/>
    </location>
</feature>
<reference evidence="2" key="1">
    <citation type="submission" date="2015-11" db="EMBL/GenBank/DDBJ databases">
        <title>De novo transcriptome assembly of four potential Pierce s Disease insect vectors from Arizona vineyards.</title>
        <authorList>
            <person name="Tassone E.E."/>
        </authorList>
    </citation>
    <scope>NUCLEOTIDE SEQUENCE</scope>
</reference>
<feature type="region of interest" description="Disordered" evidence="1">
    <location>
        <begin position="1"/>
        <end position="24"/>
    </location>
</feature>
<name>A0A1B6IF50_9HEMI</name>
<accession>A0A1B6IF50</accession>